<dbReference type="SUPFAM" id="SSF53335">
    <property type="entry name" value="S-adenosyl-L-methionine-dependent methyltransferases"/>
    <property type="match status" value="1"/>
</dbReference>
<accession>X0ZUY8</accession>
<reference evidence="4" key="1">
    <citation type="journal article" date="2014" name="Front. Microbiol.">
        <title>High frequency of phylogenetically diverse reductive dehalogenase-homologous genes in deep subseafloor sedimentary metagenomes.</title>
        <authorList>
            <person name="Kawai M."/>
            <person name="Futagami T."/>
            <person name="Toyoda A."/>
            <person name="Takaki Y."/>
            <person name="Nishi S."/>
            <person name="Hori S."/>
            <person name="Arai W."/>
            <person name="Tsubouchi T."/>
            <person name="Morono Y."/>
            <person name="Uchiyama I."/>
            <person name="Ito T."/>
            <person name="Fujiyama A."/>
            <person name="Inagaki F."/>
            <person name="Takami H."/>
        </authorList>
    </citation>
    <scope>NUCLEOTIDE SEQUENCE</scope>
    <source>
        <strain evidence="4">Expedition CK06-06</strain>
    </source>
</reference>
<dbReference type="PRINTS" id="PR00508">
    <property type="entry name" value="S21N4MTFRASE"/>
</dbReference>
<evidence type="ECO:0000256" key="2">
    <source>
        <dbReference type="ARBA" id="ARBA00022679"/>
    </source>
</evidence>
<dbReference type="Pfam" id="PF01555">
    <property type="entry name" value="N6_N4_Mtase"/>
    <property type="match status" value="1"/>
</dbReference>
<sequence length="111" mass="12874">KKCGKARVRINEIKGKVCKQWGERKSKPWYDDKRAMPQKKIYESIKETIGWTDCGCNANWDRGIVLDPFSGRGTACLVAKKFGRRWVGIDIKEEYCQMARQGLNKIEESLF</sequence>
<evidence type="ECO:0000313" key="4">
    <source>
        <dbReference type="EMBL" id="GAG61767.1"/>
    </source>
</evidence>
<feature type="domain" description="DNA methylase N-4/N-6" evidence="3">
    <location>
        <begin position="62"/>
        <end position="100"/>
    </location>
</feature>
<proteinExistence type="predicted"/>
<dbReference type="GO" id="GO:0003677">
    <property type="term" value="F:DNA binding"/>
    <property type="evidence" value="ECO:0007669"/>
    <property type="project" value="InterPro"/>
</dbReference>
<dbReference type="InterPro" id="IPR002941">
    <property type="entry name" value="DNA_methylase_N4/N6"/>
</dbReference>
<evidence type="ECO:0000256" key="1">
    <source>
        <dbReference type="ARBA" id="ARBA00022603"/>
    </source>
</evidence>
<evidence type="ECO:0000259" key="3">
    <source>
        <dbReference type="Pfam" id="PF01555"/>
    </source>
</evidence>
<dbReference type="InterPro" id="IPR001091">
    <property type="entry name" value="RM_Methyltransferase"/>
</dbReference>
<feature type="non-terminal residue" evidence="4">
    <location>
        <position position="1"/>
    </location>
</feature>
<keyword evidence="2" id="KW-0808">Transferase</keyword>
<organism evidence="4">
    <name type="scientific">marine sediment metagenome</name>
    <dbReference type="NCBI Taxonomy" id="412755"/>
    <lineage>
        <taxon>unclassified sequences</taxon>
        <taxon>metagenomes</taxon>
        <taxon>ecological metagenomes</taxon>
    </lineage>
</organism>
<keyword evidence="1" id="KW-0489">Methyltransferase</keyword>
<dbReference type="Gene3D" id="3.40.50.150">
    <property type="entry name" value="Vaccinia Virus protein VP39"/>
    <property type="match status" value="1"/>
</dbReference>
<dbReference type="GO" id="GO:0008170">
    <property type="term" value="F:N-methyltransferase activity"/>
    <property type="evidence" value="ECO:0007669"/>
    <property type="project" value="InterPro"/>
</dbReference>
<comment type="caution">
    <text evidence="4">The sequence shown here is derived from an EMBL/GenBank/DDBJ whole genome shotgun (WGS) entry which is preliminary data.</text>
</comment>
<name>X0ZUY8_9ZZZZ</name>
<gene>
    <name evidence="4" type="ORF">S01H4_12235</name>
</gene>
<dbReference type="InterPro" id="IPR029063">
    <property type="entry name" value="SAM-dependent_MTases_sf"/>
</dbReference>
<dbReference type="EMBL" id="BART01005153">
    <property type="protein sequence ID" value="GAG61767.1"/>
    <property type="molecule type" value="Genomic_DNA"/>
</dbReference>
<dbReference type="AlphaFoldDB" id="X0ZUY8"/>
<dbReference type="GO" id="GO:0032259">
    <property type="term" value="P:methylation"/>
    <property type="evidence" value="ECO:0007669"/>
    <property type="project" value="UniProtKB-KW"/>
</dbReference>
<protein>
    <recommendedName>
        <fullName evidence="3">DNA methylase N-4/N-6 domain-containing protein</fullName>
    </recommendedName>
</protein>